<accession>E1R584</accession>
<dbReference type="Pfam" id="PF12146">
    <property type="entry name" value="Hydrolase_4"/>
    <property type="match status" value="1"/>
</dbReference>
<dbReference type="SUPFAM" id="SSF53474">
    <property type="entry name" value="alpha/beta-Hydrolases"/>
    <property type="match status" value="1"/>
</dbReference>
<dbReference type="HOGENOM" id="CLU_076594_0_0_12"/>
<sequence length="269" mass="29412">MSASNLQKMAAAVQHSSVAQIARPRLLMPESSAAKGQAVLLIHGYTGGPHDMGYLAQRLQEAGYLVSVPRLPGHGTSLEDFLQSDAHDWLRASLDAFLDLKSEGLPVHIAGLSMGGVLTAILAAYLSPKSAILAAPALLTSNPILPLTPFLKLFIRKWERKRKKPYKDPELTPLADEYGRFYTPATAAELYKLQKFGRKTLKKITVPVFTISSKKDRAVPAKVASFVSSSVASQVKEELVLTESPHVVVNDCEKERVADAIIDWLDRQD</sequence>
<dbReference type="InterPro" id="IPR029058">
    <property type="entry name" value="AB_hydrolase_fold"/>
</dbReference>
<proteinExistence type="predicted"/>
<dbReference type="InterPro" id="IPR051044">
    <property type="entry name" value="MAG_DAG_Lipase"/>
</dbReference>
<keyword evidence="2" id="KW-0472">Membrane</keyword>
<keyword evidence="2" id="KW-1133">Transmembrane helix</keyword>
<name>E1R584_SEDSS</name>
<feature type="transmembrane region" description="Helical" evidence="2">
    <location>
        <begin position="132"/>
        <end position="155"/>
    </location>
</feature>
<evidence type="ECO:0000259" key="3">
    <source>
        <dbReference type="Pfam" id="PF12146"/>
    </source>
</evidence>
<dbReference type="STRING" id="573413.Spirs_1492"/>
<dbReference type="Proteomes" id="UP000002318">
    <property type="component" value="Chromosome"/>
</dbReference>
<keyword evidence="2" id="KW-0812">Transmembrane</keyword>
<dbReference type="PIRSF" id="PIRSF017388">
    <property type="entry name" value="Esterase_lipase"/>
    <property type="match status" value="1"/>
</dbReference>
<dbReference type="KEGG" id="ssm:Spirs_1492"/>
<feature type="active site" description="Charge relay system" evidence="1">
    <location>
        <position position="246"/>
    </location>
</feature>
<dbReference type="Gene3D" id="3.40.50.1820">
    <property type="entry name" value="alpha/beta hydrolase"/>
    <property type="match status" value="1"/>
</dbReference>
<keyword evidence="5" id="KW-1185">Reference proteome</keyword>
<gene>
    <name evidence="4" type="ordered locus">Spirs_1492</name>
</gene>
<dbReference type="ESTHER" id="spiss-e1r584">
    <property type="family name" value="CarbLipBact_2"/>
</dbReference>
<dbReference type="InterPro" id="IPR022742">
    <property type="entry name" value="Hydrolase_4"/>
</dbReference>
<evidence type="ECO:0000313" key="5">
    <source>
        <dbReference type="Proteomes" id="UP000002318"/>
    </source>
</evidence>
<feature type="transmembrane region" description="Helical" evidence="2">
    <location>
        <begin position="107"/>
        <end position="126"/>
    </location>
</feature>
<evidence type="ECO:0000256" key="2">
    <source>
        <dbReference type="SAM" id="Phobius"/>
    </source>
</evidence>
<dbReference type="RefSeq" id="WP_013254083.1">
    <property type="nucleotide sequence ID" value="NC_014364.1"/>
</dbReference>
<dbReference type="PANTHER" id="PTHR11614">
    <property type="entry name" value="PHOSPHOLIPASE-RELATED"/>
    <property type="match status" value="1"/>
</dbReference>
<dbReference type="OrthoDB" id="9786110at2"/>
<dbReference type="AlphaFoldDB" id="E1R584"/>
<evidence type="ECO:0000256" key="1">
    <source>
        <dbReference type="PIRSR" id="PIRSR017388-1"/>
    </source>
</evidence>
<reference evidence="4 5" key="1">
    <citation type="journal article" date="2010" name="Stand. Genomic Sci.">
        <title>Complete genome sequence of Spirochaeta smaragdinae type strain (SEBR 4228).</title>
        <authorList>
            <person name="Mavromatis K."/>
            <person name="Yasawong M."/>
            <person name="Chertkov O."/>
            <person name="Lapidus A."/>
            <person name="Lucas S."/>
            <person name="Nolan M."/>
            <person name="Del Rio T.G."/>
            <person name="Tice H."/>
            <person name="Cheng J.F."/>
            <person name="Pitluck S."/>
            <person name="Liolios K."/>
            <person name="Ivanova N."/>
            <person name="Tapia R."/>
            <person name="Han C."/>
            <person name="Bruce D."/>
            <person name="Goodwin L."/>
            <person name="Pati A."/>
            <person name="Chen A."/>
            <person name="Palaniappan K."/>
            <person name="Land M."/>
            <person name="Hauser L."/>
            <person name="Chang Y.J."/>
            <person name="Jeffries C.D."/>
            <person name="Detter J.C."/>
            <person name="Rohde M."/>
            <person name="Brambilla E."/>
            <person name="Spring S."/>
            <person name="Goker M."/>
            <person name="Sikorski J."/>
            <person name="Woyke T."/>
            <person name="Bristow J."/>
            <person name="Eisen J.A."/>
            <person name="Markowitz V."/>
            <person name="Hugenholtz P."/>
            <person name="Klenk H.P."/>
            <person name="Kyrpides N.C."/>
        </authorList>
    </citation>
    <scope>NUCLEOTIDE SEQUENCE [LARGE SCALE GENOMIC DNA]</scope>
    <source>
        <strain evidence="5">DSM 11293 / JCM 15392 / SEBR 4228</strain>
    </source>
</reference>
<evidence type="ECO:0000313" key="4">
    <source>
        <dbReference type="EMBL" id="ADK80619.1"/>
    </source>
</evidence>
<protein>
    <submittedName>
        <fullName evidence="4">Carboxylesterase, putative</fullName>
    </submittedName>
</protein>
<dbReference type="GO" id="GO:0052689">
    <property type="term" value="F:carboxylic ester hydrolase activity"/>
    <property type="evidence" value="ECO:0007669"/>
    <property type="project" value="InterPro"/>
</dbReference>
<feature type="domain" description="Serine aminopeptidase S33" evidence="3">
    <location>
        <begin position="37"/>
        <end position="252"/>
    </location>
</feature>
<dbReference type="EMBL" id="CP002116">
    <property type="protein sequence ID" value="ADK80619.1"/>
    <property type="molecule type" value="Genomic_DNA"/>
</dbReference>
<organism evidence="4 5">
    <name type="scientific">Sediminispirochaeta smaragdinae (strain DSM 11293 / JCM 15392 / SEBR 4228)</name>
    <name type="common">Spirochaeta smaragdinae</name>
    <dbReference type="NCBI Taxonomy" id="573413"/>
    <lineage>
        <taxon>Bacteria</taxon>
        <taxon>Pseudomonadati</taxon>
        <taxon>Spirochaetota</taxon>
        <taxon>Spirochaetia</taxon>
        <taxon>Spirochaetales</taxon>
        <taxon>Spirochaetaceae</taxon>
        <taxon>Sediminispirochaeta</taxon>
    </lineage>
</organism>
<feature type="active site" description="Charge relay system" evidence="1">
    <location>
        <position position="216"/>
    </location>
</feature>
<dbReference type="InterPro" id="IPR012354">
    <property type="entry name" value="Esterase_lipase"/>
</dbReference>
<dbReference type="eggNOG" id="COG1647">
    <property type="taxonomic scope" value="Bacteria"/>
</dbReference>
<feature type="active site" description="Nucleophile" evidence="1">
    <location>
        <position position="113"/>
    </location>
</feature>